<keyword evidence="1" id="KW-0433">Leucine-rich repeat</keyword>
<keyword evidence="5" id="KW-1185">Reference proteome</keyword>
<dbReference type="Gene3D" id="3.40.50.300">
    <property type="entry name" value="P-loop containing nucleotide triphosphate hydrolases"/>
    <property type="match status" value="1"/>
</dbReference>
<protein>
    <submittedName>
        <fullName evidence="6">Disease resistance protein RUN1-like</fullName>
    </submittedName>
</protein>
<dbReference type="InterPro" id="IPR035897">
    <property type="entry name" value="Toll_tir_struct_dom_sf"/>
</dbReference>
<dbReference type="Pfam" id="PF23282">
    <property type="entry name" value="WHD_ROQ1"/>
    <property type="match status" value="1"/>
</dbReference>
<dbReference type="PRINTS" id="PR00364">
    <property type="entry name" value="DISEASERSIST"/>
</dbReference>
<dbReference type="InterPro" id="IPR044974">
    <property type="entry name" value="Disease_R_plants"/>
</dbReference>
<dbReference type="InterPro" id="IPR002182">
    <property type="entry name" value="NB-ARC"/>
</dbReference>
<dbReference type="Gene3D" id="1.10.8.430">
    <property type="entry name" value="Helical domain of apoptotic protease-activating factors"/>
    <property type="match status" value="1"/>
</dbReference>
<dbReference type="SUPFAM" id="SSF52200">
    <property type="entry name" value="Toll/Interleukin receptor TIR domain"/>
    <property type="match status" value="1"/>
</dbReference>
<evidence type="ECO:0000313" key="6">
    <source>
        <dbReference type="RefSeq" id="XP_048136659.1"/>
    </source>
</evidence>
<evidence type="ECO:0000256" key="3">
    <source>
        <dbReference type="SAM" id="MobiDB-lite"/>
    </source>
</evidence>
<dbReference type="Pfam" id="PF01582">
    <property type="entry name" value="TIR"/>
    <property type="match status" value="1"/>
</dbReference>
<gene>
    <name evidence="6" type="primary">LOC115751697</name>
</gene>
<evidence type="ECO:0000259" key="4">
    <source>
        <dbReference type="PROSITE" id="PS50104"/>
    </source>
</evidence>
<dbReference type="SUPFAM" id="SSF52540">
    <property type="entry name" value="P-loop containing nucleoside triphosphate hydrolases"/>
    <property type="match status" value="1"/>
</dbReference>
<dbReference type="InterPro" id="IPR042197">
    <property type="entry name" value="Apaf_helical"/>
</dbReference>
<dbReference type="SMART" id="SM00255">
    <property type="entry name" value="TIR"/>
    <property type="match status" value="1"/>
</dbReference>
<dbReference type="PANTHER" id="PTHR11017">
    <property type="entry name" value="LEUCINE-RICH REPEAT-CONTAINING PROTEIN"/>
    <property type="match status" value="1"/>
</dbReference>
<feature type="domain" description="TIR" evidence="4">
    <location>
        <begin position="49"/>
        <end position="189"/>
    </location>
</feature>
<dbReference type="Gene3D" id="3.40.50.10140">
    <property type="entry name" value="Toll/interleukin-1 receptor homology (TIR) domain"/>
    <property type="match status" value="1"/>
</dbReference>
<dbReference type="InterPro" id="IPR000157">
    <property type="entry name" value="TIR_dom"/>
</dbReference>
<dbReference type="InterPro" id="IPR058192">
    <property type="entry name" value="WHD_ROQ1-like"/>
</dbReference>
<keyword evidence="2" id="KW-0677">Repeat</keyword>
<dbReference type="Proteomes" id="UP000827889">
    <property type="component" value="Chromosome 6"/>
</dbReference>
<proteinExistence type="predicted"/>
<feature type="region of interest" description="Disordered" evidence="3">
    <location>
        <begin position="1"/>
        <end position="45"/>
    </location>
</feature>
<sequence length="530" mass="60996">MEKGQIMSKRAQRKRALREKKEKSAEKESTEGPSAPSSFPPILTGGDSDQYDVFLSFRGSDTRKGFTDYLYRSLVNAGTVPISVFRDDNSLKIGEDFNSEILEAITRSKILIPIISENYASSKWCLRELVCMMDCKKSMSHMVLPIFYKVDPSDVRFLKGNFGEAFHFREKRFDKKDIQEGKQALAEVSYLNGWESEKFANGREGELVEEVVKTILSKLRHDFQLDVPKYLVGVDDHVNKIRNWVVTPASHARMIGIYGMDGIGKTTLAKVIYNELSNDFVYRSFLPDIREAAHGNGIPHIQNLLIKEIQPTEHQVCKVDDGISLIKSRFKGKKVLILLDDVDNQDQLNALARECDWFMIGSIIIITTRYEAVLDQSEFQVDYKYELNELDEEHSLLLFNRHAFRMGHYSRQFEGFSRNILSTMGGLPLAIKVIGSYLYGKTDEKVWQDTLKKLRSEPHRDVQKILMISFDALEPGHKEIFLYIACFFINENSKFAIYMWEDCEFYPNQGIEELKLRCLVKIGDHDTATF</sequence>
<evidence type="ECO:0000256" key="1">
    <source>
        <dbReference type="ARBA" id="ARBA00022614"/>
    </source>
</evidence>
<accession>A0ABM3HJ90</accession>
<dbReference type="PROSITE" id="PS50104">
    <property type="entry name" value="TIR"/>
    <property type="match status" value="1"/>
</dbReference>
<reference evidence="6" key="1">
    <citation type="submission" date="2025-08" db="UniProtKB">
        <authorList>
            <consortium name="RefSeq"/>
        </authorList>
    </citation>
    <scope>IDENTIFICATION</scope>
    <source>
        <tissue evidence="6">Leaf</tissue>
    </source>
</reference>
<organism evidence="5 6">
    <name type="scientific">Rhodamnia argentea</name>
    <dbReference type="NCBI Taxonomy" id="178133"/>
    <lineage>
        <taxon>Eukaryota</taxon>
        <taxon>Viridiplantae</taxon>
        <taxon>Streptophyta</taxon>
        <taxon>Embryophyta</taxon>
        <taxon>Tracheophyta</taxon>
        <taxon>Spermatophyta</taxon>
        <taxon>Magnoliopsida</taxon>
        <taxon>eudicotyledons</taxon>
        <taxon>Gunneridae</taxon>
        <taxon>Pentapetalae</taxon>
        <taxon>rosids</taxon>
        <taxon>malvids</taxon>
        <taxon>Myrtales</taxon>
        <taxon>Myrtaceae</taxon>
        <taxon>Myrtoideae</taxon>
        <taxon>Myrteae</taxon>
        <taxon>Australasian group</taxon>
        <taxon>Rhodamnia</taxon>
    </lineage>
</organism>
<evidence type="ECO:0000256" key="2">
    <source>
        <dbReference type="ARBA" id="ARBA00022737"/>
    </source>
</evidence>
<evidence type="ECO:0000313" key="5">
    <source>
        <dbReference type="Proteomes" id="UP000827889"/>
    </source>
</evidence>
<dbReference type="Pfam" id="PF00931">
    <property type="entry name" value="NB-ARC"/>
    <property type="match status" value="1"/>
</dbReference>
<feature type="compositionally biased region" description="Basic and acidic residues" evidence="3">
    <location>
        <begin position="19"/>
        <end position="30"/>
    </location>
</feature>
<dbReference type="RefSeq" id="XP_048136659.1">
    <property type="nucleotide sequence ID" value="XM_048280702.1"/>
</dbReference>
<dbReference type="PANTHER" id="PTHR11017:SF570">
    <property type="entry name" value="DISEASE RESISTANCE PROTEIN (TIR-NBS CLASS)-RELATED"/>
    <property type="match status" value="1"/>
</dbReference>
<dbReference type="InterPro" id="IPR027417">
    <property type="entry name" value="P-loop_NTPase"/>
</dbReference>
<dbReference type="GeneID" id="115751697"/>
<name>A0ABM3HJ90_9MYRT</name>